<dbReference type="EMBL" id="JBJQOH010000001">
    <property type="protein sequence ID" value="KAL3701694.1"/>
    <property type="molecule type" value="Genomic_DNA"/>
</dbReference>
<comment type="caution">
    <text evidence="3">The sequence shown here is derived from an EMBL/GenBank/DDBJ whole genome shotgun (WGS) entry which is preliminary data.</text>
</comment>
<feature type="domain" description="Serine aminopeptidase S33" evidence="2">
    <location>
        <begin position="152"/>
        <end position="394"/>
    </location>
</feature>
<dbReference type="Proteomes" id="UP001633002">
    <property type="component" value="Unassembled WGS sequence"/>
</dbReference>
<protein>
    <recommendedName>
        <fullName evidence="2">Serine aminopeptidase S33 domain-containing protein</fullName>
    </recommendedName>
</protein>
<dbReference type="InterPro" id="IPR051044">
    <property type="entry name" value="MAG_DAG_Lipase"/>
</dbReference>
<keyword evidence="4" id="KW-1185">Reference proteome</keyword>
<feature type="transmembrane region" description="Helical" evidence="1">
    <location>
        <begin position="46"/>
        <end position="67"/>
    </location>
</feature>
<keyword evidence="1" id="KW-0472">Membrane</keyword>
<reference evidence="3 4" key="1">
    <citation type="submission" date="2024-09" db="EMBL/GenBank/DDBJ databases">
        <title>Chromosome-scale assembly of Riccia sorocarpa.</title>
        <authorList>
            <person name="Paukszto L."/>
        </authorList>
    </citation>
    <scope>NUCLEOTIDE SEQUENCE [LARGE SCALE GENOMIC DNA]</scope>
    <source>
        <strain evidence="3">LP-2024</strain>
        <tissue evidence="3">Aerial parts of the thallus</tissue>
    </source>
</reference>
<dbReference type="FunFam" id="3.40.50.1820:FF:000054">
    <property type="entry name" value="Alpha/beta-Hydrolases superfamily protein"/>
    <property type="match status" value="1"/>
</dbReference>
<dbReference type="SUPFAM" id="SSF53474">
    <property type="entry name" value="alpha/beta-Hydrolases"/>
    <property type="match status" value="1"/>
</dbReference>
<dbReference type="PRINTS" id="PR00111">
    <property type="entry name" value="ABHYDROLASE"/>
</dbReference>
<dbReference type="InterPro" id="IPR022742">
    <property type="entry name" value="Hydrolase_4"/>
</dbReference>
<gene>
    <name evidence="3" type="ORF">R1sor_019716</name>
</gene>
<name>A0ABD3IF05_9MARC</name>
<sequence length="417" mass="46017">MVVSVEAASNAIQASQGKWGLISYITEAVIILLITVLLLQLRFSSFLPRVGSVILANSWAILGAFAFESSKKVVGTKKSEAAQGAILEPETPSLDWEAGRRETRARYRAKINQILGICPDEEVRGLLVREAFEVNSRGYEIFTKSWVLESGTPKASICLCHGYGDTCTFFFERIARTLAFRGFAVFAMDYVGFGMSAGLHGYIPKFDLLVEDVIEHYSSVKENEEFSNLPQFVLGESMGGAVALKAHLRAPTLFDGAVLVAPMCKIAAEMYPPWYLIEALKLMAKVIPKAKLVPSGDIAEIGFRDLEKRAQAMQNMIAYAGKPRLGTALSLLQATDEIEKDLCKISLPLLILHGAADRVTDPAVSKALYEKACTSDKTLRLYESAWHAVLQGEPDEMFDQAIDDIVRWLDTRSVQHQ</sequence>
<dbReference type="Pfam" id="PF12146">
    <property type="entry name" value="Hydrolase_4"/>
    <property type="match status" value="1"/>
</dbReference>
<evidence type="ECO:0000259" key="2">
    <source>
        <dbReference type="Pfam" id="PF12146"/>
    </source>
</evidence>
<feature type="transmembrane region" description="Helical" evidence="1">
    <location>
        <begin position="20"/>
        <end position="39"/>
    </location>
</feature>
<dbReference type="InterPro" id="IPR000073">
    <property type="entry name" value="AB_hydrolase_1"/>
</dbReference>
<proteinExistence type="predicted"/>
<keyword evidence="1" id="KW-1133">Transmembrane helix</keyword>
<evidence type="ECO:0000313" key="3">
    <source>
        <dbReference type="EMBL" id="KAL3701694.1"/>
    </source>
</evidence>
<evidence type="ECO:0000256" key="1">
    <source>
        <dbReference type="SAM" id="Phobius"/>
    </source>
</evidence>
<keyword evidence="1" id="KW-0812">Transmembrane</keyword>
<organism evidence="3 4">
    <name type="scientific">Riccia sorocarpa</name>
    <dbReference type="NCBI Taxonomy" id="122646"/>
    <lineage>
        <taxon>Eukaryota</taxon>
        <taxon>Viridiplantae</taxon>
        <taxon>Streptophyta</taxon>
        <taxon>Embryophyta</taxon>
        <taxon>Marchantiophyta</taxon>
        <taxon>Marchantiopsida</taxon>
        <taxon>Marchantiidae</taxon>
        <taxon>Marchantiales</taxon>
        <taxon>Ricciaceae</taxon>
        <taxon>Riccia</taxon>
    </lineage>
</organism>
<accession>A0ABD3IF05</accession>
<dbReference type="PANTHER" id="PTHR11614">
    <property type="entry name" value="PHOSPHOLIPASE-RELATED"/>
    <property type="match status" value="1"/>
</dbReference>
<evidence type="ECO:0000313" key="4">
    <source>
        <dbReference type="Proteomes" id="UP001633002"/>
    </source>
</evidence>
<dbReference type="AlphaFoldDB" id="A0ABD3IF05"/>
<dbReference type="Gene3D" id="3.40.50.1820">
    <property type="entry name" value="alpha/beta hydrolase"/>
    <property type="match status" value="1"/>
</dbReference>
<dbReference type="InterPro" id="IPR029058">
    <property type="entry name" value="AB_hydrolase_fold"/>
</dbReference>